<accession>A0AAD7GU20</accession>
<evidence type="ECO:0000313" key="1">
    <source>
        <dbReference type="EMBL" id="KAJ7705102.1"/>
    </source>
</evidence>
<dbReference type="EMBL" id="JARKIB010000479">
    <property type="protein sequence ID" value="KAJ7705102.1"/>
    <property type="molecule type" value="Genomic_DNA"/>
</dbReference>
<keyword evidence="2" id="KW-1185">Reference proteome</keyword>
<protein>
    <submittedName>
        <fullName evidence="1">Uncharacterized protein</fullName>
    </submittedName>
</protein>
<sequence length="263" mass="29309">MHIASARRFLLQTYARFSQTIDKNFHLYTHSGMGPPLYGGHDPHPDPLHPSSKAAFNSDFVPFEKRESQKLLTHFVHTLYYTPSEKQMGTQVIAAALSGSMVSVLEQPSTNSTSTVSENIRRKGSDSVSHSYVATEVTRPNRTAKEIVEKALSAADLNEQVADIVKAFTDGNATAAANLVVFRSRDWISRRLHDLRIFTATDPSPKHILAVLSDLRLSASNSTLVDLVGAAKFKLWGLSEEETVKYQRSVRRHTMPSVCLWQE</sequence>
<comment type="caution">
    <text evidence="1">The sequence shown here is derived from an EMBL/GenBank/DDBJ whole genome shotgun (WGS) entry which is preliminary data.</text>
</comment>
<organism evidence="1 2">
    <name type="scientific">Mycena metata</name>
    <dbReference type="NCBI Taxonomy" id="1033252"/>
    <lineage>
        <taxon>Eukaryota</taxon>
        <taxon>Fungi</taxon>
        <taxon>Dikarya</taxon>
        <taxon>Basidiomycota</taxon>
        <taxon>Agaricomycotina</taxon>
        <taxon>Agaricomycetes</taxon>
        <taxon>Agaricomycetidae</taxon>
        <taxon>Agaricales</taxon>
        <taxon>Marasmiineae</taxon>
        <taxon>Mycenaceae</taxon>
        <taxon>Mycena</taxon>
    </lineage>
</organism>
<evidence type="ECO:0000313" key="2">
    <source>
        <dbReference type="Proteomes" id="UP001215598"/>
    </source>
</evidence>
<name>A0AAD7GU20_9AGAR</name>
<proteinExistence type="predicted"/>
<dbReference type="Proteomes" id="UP001215598">
    <property type="component" value="Unassembled WGS sequence"/>
</dbReference>
<gene>
    <name evidence="1" type="ORF">B0H16DRAFT_1827582</name>
</gene>
<reference evidence="1" key="1">
    <citation type="submission" date="2023-03" db="EMBL/GenBank/DDBJ databases">
        <title>Massive genome expansion in bonnet fungi (Mycena s.s.) driven by repeated elements and novel gene families across ecological guilds.</title>
        <authorList>
            <consortium name="Lawrence Berkeley National Laboratory"/>
            <person name="Harder C.B."/>
            <person name="Miyauchi S."/>
            <person name="Viragh M."/>
            <person name="Kuo A."/>
            <person name="Thoen E."/>
            <person name="Andreopoulos B."/>
            <person name="Lu D."/>
            <person name="Skrede I."/>
            <person name="Drula E."/>
            <person name="Henrissat B."/>
            <person name="Morin E."/>
            <person name="Kohler A."/>
            <person name="Barry K."/>
            <person name="LaButti K."/>
            <person name="Morin E."/>
            <person name="Salamov A."/>
            <person name="Lipzen A."/>
            <person name="Mereny Z."/>
            <person name="Hegedus B."/>
            <person name="Baldrian P."/>
            <person name="Stursova M."/>
            <person name="Weitz H."/>
            <person name="Taylor A."/>
            <person name="Grigoriev I.V."/>
            <person name="Nagy L.G."/>
            <person name="Martin F."/>
            <person name="Kauserud H."/>
        </authorList>
    </citation>
    <scope>NUCLEOTIDE SEQUENCE</scope>
    <source>
        <strain evidence="1">CBHHK182m</strain>
    </source>
</reference>
<dbReference type="AlphaFoldDB" id="A0AAD7GU20"/>